<dbReference type="InParanoid" id="T0R714"/>
<dbReference type="eggNOG" id="KOG2243">
    <property type="taxonomic scope" value="Eukaryota"/>
</dbReference>
<feature type="transmembrane region" description="Helical" evidence="5">
    <location>
        <begin position="627"/>
        <end position="647"/>
    </location>
</feature>
<evidence type="ECO:0000259" key="7">
    <source>
        <dbReference type="Pfam" id="PF08454"/>
    </source>
</evidence>
<evidence type="ECO:0000256" key="4">
    <source>
        <dbReference type="ARBA" id="ARBA00023136"/>
    </source>
</evidence>
<dbReference type="AlphaFoldDB" id="T0R714"/>
<dbReference type="Pfam" id="PF00520">
    <property type="entry name" value="Ion_trans"/>
    <property type="match status" value="1"/>
</dbReference>
<dbReference type="Gene3D" id="1.10.287.70">
    <property type="match status" value="1"/>
</dbReference>
<keyword evidence="3 5" id="KW-1133">Transmembrane helix</keyword>
<dbReference type="InterPro" id="IPR005821">
    <property type="entry name" value="Ion_trans_dom"/>
</dbReference>
<dbReference type="VEuPathDB" id="FungiDB:SDRG_01079"/>
<sequence length="949" mass="106165">MASSGVEMLDRRDYTPIAGSTPVSGGLFHLPPPSALAALVQRIKADVPHATDAIEELTRVLAAPRLEVESLGGSKPNKHWRVSYTQERNTKLTMYAKEAWRESHDDAVKAEVADVIALLVAEPAHRDATLRLLYEFVAGGFGFVQSALYFAISDQPSPFLTFLSSHLVAKSPLILNVLQQLCENHHAQWQSLMHLDRNSSCLLRACDLLASLTAEPRVLNLENVHMLCDVLMFLSEACQGPCAQNQDQLLSTRAVAIAADIVLSSRKAPEAFDDAVPTKLQITLQHHASDLLLALLEGRSDARVHKALIDVFPIQKVMTHFTSSFRAINEKLGTKRHHFFSPLKLLEMAQFSRTSPDALMRAMPEYKGAINLLRIVKNMLHLDASIAPDAAWLEFAAKWRDFQANAIVKEALSYFEAQMVSVEVTRGGSTYTVYFLQPKVAKLFTDELRTRLLDAMDIGTEQALDVLVSEAATDVVDELNVMKYLSKNQFYSTMSKWAPWVRANMLRLCFYINFVMLLSVDLNDMPAIGLPTSVVPKDDAKLAPYFISMLGFVLLLMATTLWLYYAFSAFCFNYAKQQVSSLTKLTLLPGAAIRQTMLDAFAGPLYYFELFVAMFLVVFYLKMDTGVIQSCVAAALVWLIYSLFAALRVVSGQIRFVVNADATDVTSTVTSMLTFVFNVLFDTAFTDNVLLMGTYALCFLLGVGLSMPWMTSLVSTGPWGLVFFGFPLVDILATNEKLRFIAQAMRSNFGKLGVTAIFGAIVIYIFSLIGFFFLQAEMTSDDDGSLCSTLLECYASYIRYGLLAGGGIGDYMSSSLGHNLDYAQPKLYFQRMVYDMAFYVIVITLFLNMIQGIIIDAFTSVREESEQKAAMKRDRCLVCNRSRNAIEVAGMEKGLLNNFGRHTETEHNLFHYFFYIQYILGKDDKERNGIESYVYEKLKTSDMSWIPRV</sequence>
<dbReference type="GO" id="GO:0016020">
    <property type="term" value="C:membrane"/>
    <property type="evidence" value="ECO:0007669"/>
    <property type="project" value="UniProtKB-SubCell"/>
</dbReference>
<keyword evidence="4 5" id="KW-0472">Membrane</keyword>
<evidence type="ECO:0000256" key="5">
    <source>
        <dbReference type="SAM" id="Phobius"/>
    </source>
</evidence>
<comment type="subcellular location">
    <subcellularLocation>
        <location evidence="1">Membrane</location>
        <topology evidence="1">Multi-pass membrane protein</topology>
    </subcellularLocation>
</comment>
<feature type="transmembrane region" description="Helical" evidence="5">
    <location>
        <begin position="754"/>
        <end position="774"/>
    </location>
</feature>
<dbReference type="GO" id="GO:0006816">
    <property type="term" value="P:calcium ion transport"/>
    <property type="evidence" value="ECO:0007669"/>
    <property type="project" value="InterPro"/>
</dbReference>
<evidence type="ECO:0000313" key="9">
    <source>
        <dbReference type="Proteomes" id="UP000030762"/>
    </source>
</evidence>
<keyword evidence="9" id="KW-1185">Reference proteome</keyword>
<evidence type="ECO:0000259" key="6">
    <source>
        <dbReference type="Pfam" id="PF00520"/>
    </source>
</evidence>
<dbReference type="OrthoDB" id="64035at2759"/>
<feature type="transmembrane region" description="Helical" evidence="5">
    <location>
        <begin position="604"/>
        <end position="621"/>
    </location>
</feature>
<feature type="transmembrane region" description="Helical" evidence="5">
    <location>
        <begin position="689"/>
        <end position="710"/>
    </location>
</feature>
<feature type="domain" description="Ion transport" evidence="6">
    <location>
        <begin position="641"/>
        <end position="865"/>
    </location>
</feature>
<organism evidence="8 9">
    <name type="scientific">Saprolegnia diclina (strain VS20)</name>
    <dbReference type="NCBI Taxonomy" id="1156394"/>
    <lineage>
        <taxon>Eukaryota</taxon>
        <taxon>Sar</taxon>
        <taxon>Stramenopiles</taxon>
        <taxon>Oomycota</taxon>
        <taxon>Saprolegniomycetes</taxon>
        <taxon>Saprolegniales</taxon>
        <taxon>Saprolegniaceae</taxon>
        <taxon>Saprolegnia</taxon>
    </lineage>
</organism>
<feature type="transmembrane region" description="Helical" evidence="5">
    <location>
        <begin position="716"/>
        <end position="733"/>
    </location>
</feature>
<keyword evidence="2 5" id="KW-0812">Transmembrane</keyword>
<protein>
    <recommendedName>
        <fullName evidence="10">Ion transport domain-containing protein</fullName>
    </recommendedName>
</protein>
<feature type="domain" description="RyR/IP3R Homology associated" evidence="7">
    <location>
        <begin position="174"/>
        <end position="261"/>
    </location>
</feature>
<name>T0R714_SAPDV</name>
<dbReference type="eggNOG" id="KOG3533">
    <property type="taxonomic scope" value="Eukaryota"/>
</dbReference>
<dbReference type="InterPro" id="IPR013662">
    <property type="entry name" value="RIH_assoc-dom"/>
</dbReference>
<dbReference type="InterPro" id="IPR015925">
    <property type="entry name" value="Ryanodine_IP3_receptor"/>
</dbReference>
<dbReference type="PANTHER" id="PTHR13715:SF99">
    <property type="entry name" value="INOSITOL 1,4,5-TRISPHOSPHATE RECEPTOR-LIKE PROTEIN A"/>
    <property type="match status" value="1"/>
</dbReference>
<evidence type="ECO:0000256" key="2">
    <source>
        <dbReference type="ARBA" id="ARBA00022692"/>
    </source>
</evidence>
<dbReference type="EMBL" id="JH767133">
    <property type="protein sequence ID" value="EQC42245.1"/>
    <property type="molecule type" value="Genomic_DNA"/>
</dbReference>
<dbReference type="GeneID" id="19941806"/>
<dbReference type="Pfam" id="PF08454">
    <property type="entry name" value="RIH_assoc"/>
    <property type="match status" value="1"/>
</dbReference>
<proteinExistence type="predicted"/>
<accession>T0R714</accession>
<gene>
    <name evidence="8" type="ORF">SDRG_01079</name>
</gene>
<evidence type="ECO:0008006" key="10">
    <source>
        <dbReference type="Google" id="ProtNLM"/>
    </source>
</evidence>
<reference evidence="8 9" key="1">
    <citation type="submission" date="2012-04" db="EMBL/GenBank/DDBJ databases">
        <title>The Genome Sequence of Saprolegnia declina VS20.</title>
        <authorList>
            <consortium name="The Broad Institute Genome Sequencing Platform"/>
            <person name="Russ C."/>
            <person name="Nusbaum C."/>
            <person name="Tyler B."/>
            <person name="van West P."/>
            <person name="Dieguez-Uribeondo J."/>
            <person name="de Bruijn I."/>
            <person name="Tripathy S."/>
            <person name="Jiang R."/>
            <person name="Young S.K."/>
            <person name="Zeng Q."/>
            <person name="Gargeya S."/>
            <person name="Fitzgerald M."/>
            <person name="Haas B."/>
            <person name="Abouelleil A."/>
            <person name="Alvarado L."/>
            <person name="Arachchi H.M."/>
            <person name="Berlin A."/>
            <person name="Chapman S.B."/>
            <person name="Goldberg J."/>
            <person name="Griggs A."/>
            <person name="Gujja S."/>
            <person name="Hansen M."/>
            <person name="Howarth C."/>
            <person name="Imamovic A."/>
            <person name="Larimer J."/>
            <person name="McCowen C."/>
            <person name="Montmayeur A."/>
            <person name="Murphy C."/>
            <person name="Neiman D."/>
            <person name="Pearson M."/>
            <person name="Priest M."/>
            <person name="Roberts A."/>
            <person name="Saif S."/>
            <person name="Shea T."/>
            <person name="Sisk P."/>
            <person name="Sykes S."/>
            <person name="Wortman J."/>
            <person name="Nusbaum C."/>
            <person name="Birren B."/>
        </authorList>
    </citation>
    <scope>NUCLEOTIDE SEQUENCE [LARGE SCALE GENOMIC DNA]</scope>
    <source>
        <strain evidence="8 9">VS20</strain>
    </source>
</reference>
<dbReference type="STRING" id="1156394.T0R714"/>
<dbReference type="GO" id="GO:0005216">
    <property type="term" value="F:monoatomic ion channel activity"/>
    <property type="evidence" value="ECO:0007669"/>
    <property type="project" value="InterPro"/>
</dbReference>
<evidence type="ECO:0000313" key="8">
    <source>
        <dbReference type="EMBL" id="EQC42245.1"/>
    </source>
</evidence>
<evidence type="ECO:0000256" key="3">
    <source>
        <dbReference type="ARBA" id="ARBA00022989"/>
    </source>
</evidence>
<evidence type="ECO:0000256" key="1">
    <source>
        <dbReference type="ARBA" id="ARBA00004141"/>
    </source>
</evidence>
<dbReference type="PANTHER" id="PTHR13715">
    <property type="entry name" value="RYANODINE RECEPTOR AND IP3 RECEPTOR"/>
    <property type="match status" value="1"/>
</dbReference>
<feature type="transmembrane region" description="Helical" evidence="5">
    <location>
        <begin position="542"/>
        <end position="567"/>
    </location>
</feature>
<feature type="transmembrane region" description="Helical" evidence="5">
    <location>
        <begin position="836"/>
        <end position="858"/>
    </location>
</feature>
<dbReference type="Proteomes" id="UP000030762">
    <property type="component" value="Unassembled WGS sequence"/>
</dbReference>
<dbReference type="RefSeq" id="XP_008604814.1">
    <property type="nucleotide sequence ID" value="XM_008606592.1"/>
</dbReference>